<feature type="region of interest" description="Disordered" evidence="1">
    <location>
        <begin position="1"/>
        <end position="36"/>
    </location>
</feature>
<dbReference type="EMBL" id="BARS01031154">
    <property type="protein sequence ID" value="GAG28071.1"/>
    <property type="molecule type" value="Genomic_DNA"/>
</dbReference>
<name>X0XT76_9ZZZZ</name>
<gene>
    <name evidence="2" type="ORF">S01H1_48514</name>
</gene>
<evidence type="ECO:0000256" key="1">
    <source>
        <dbReference type="SAM" id="MobiDB-lite"/>
    </source>
</evidence>
<feature type="compositionally biased region" description="Basic and acidic residues" evidence="1">
    <location>
        <begin position="1"/>
        <end position="10"/>
    </location>
</feature>
<proteinExistence type="predicted"/>
<evidence type="ECO:0000313" key="2">
    <source>
        <dbReference type="EMBL" id="GAG28071.1"/>
    </source>
</evidence>
<protein>
    <submittedName>
        <fullName evidence="2">Uncharacterized protein</fullName>
    </submittedName>
</protein>
<comment type="caution">
    <text evidence="2">The sequence shown here is derived from an EMBL/GenBank/DDBJ whole genome shotgun (WGS) entry which is preliminary data.</text>
</comment>
<reference evidence="2" key="1">
    <citation type="journal article" date="2014" name="Front. Microbiol.">
        <title>High frequency of phylogenetically diverse reductive dehalogenase-homologous genes in deep subseafloor sedimentary metagenomes.</title>
        <authorList>
            <person name="Kawai M."/>
            <person name="Futagami T."/>
            <person name="Toyoda A."/>
            <person name="Takaki Y."/>
            <person name="Nishi S."/>
            <person name="Hori S."/>
            <person name="Arai W."/>
            <person name="Tsubouchi T."/>
            <person name="Morono Y."/>
            <person name="Uchiyama I."/>
            <person name="Ito T."/>
            <person name="Fujiyama A."/>
            <person name="Inagaki F."/>
            <person name="Takami H."/>
        </authorList>
    </citation>
    <scope>NUCLEOTIDE SEQUENCE</scope>
    <source>
        <strain evidence="2">Expedition CK06-06</strain>
    </source>
</reference>
<feature type="non-terminal residue" evidence="2">
    <location>
        <position position="1"/>
    </location>
</feature>
<organism evidence="2">
    <name type="scientific">marine sediment metagenome</name>
    <dbReference type="NCBI Taxonomy" id="412755"/>
    <lineage>
        <taxon>unclassified sequences</taxon>
        <taxon>metagenomes</taxon>
        <taxon>ecological metagenomes</taxon>
    </lineage>
</organism>
<sequence length="36" mass="3825">GSGADTHPDALEAEPPAAEQDEETEEEQKDKQGVSE</sequence>
<accession>X0XT76</accession>
<dbReference type="AlphaFoldDB" id="X0XT76"/>